<dbReference type="SUPFAM" id="SSF48695">
    <property type="entry name" value="Multiheme cytochromes"/>
    <property type="match status" value="1"/>
</dbReference>
<proteinExistence type="predicted"/>
<keyword evidence="5" id="KW-0479">Metal-binding</keyword>
<sequence>MSVKQSAYCARISRDGSTHVATTRSRGCWACGRCVSGGSNKKEERMTIEAKKVVVVAVTLAVAGALAACSPSSKEAGSPDATAEAGGGWETVMAENPSDPYVASYQAEDPGTLISMHKKLGYTCATCHDEETQSLVGSFDGLVGPSEETLGTREFCLNDGCHDWAKIKDAVVLDGDKTIYNPEGMYNVHDNHRGDVDCGQCHSMHGQPTLNCVQCHYMDLPEGWDGFE</sequence>
<organism evidence="9">
    <name type="scientific">Muribaculaceae bacterium Z82</name>
    <dbReference type="NCBI Taxonomy" id="2304548"/>
    <lineage>
        <taxon>Bacteria</taxon>
        <taxon>Pseudomonadati</taxon>
        <taxon>Bacteroidota</taxon>
        <taxon>Bacteroidia</taxon>
        <taxon>Bacteroidales</taxon>
        <taxon>Muribaculaceae</taxon>
    </lineage>
</organism>
<dbReference type="EMBL" id="QWKH01000031">
    <property type="protein sequence ID" value="NBI34520.1"/>
    <property type="molecule type" value="Genomic_DNA"/>
</dbReference>
<keyword evidence="7" id="KW-0408">Iron</keyword>
<evidence type="ECO:0000256" key="7">
    <source>
        <dbReference type="ARBA" id="ARBA00023004"/>
    </source>
</evidence>
<evidence type="ECO:0000256" key="1">
    <source>
        <dbReference type="ARBA" id="ARBA00001926"/>
    </source>
</evidence>
<keyword evidence="4" id="KW-0349">Heme</keyword>
<evidence type="ECO:0000259" key="8">
    <source>
        <dbReference type="Pfam" id="PF14537"/>
    </source>
</evidence>
<dbReference type="Gene3D" id="1.10.1130.10">
    <property type="entry name" value="Flavocytochrome C3, Chain A"/>
    <property type="match status" value="1"/>
</dbReference>
<evidence type="ECO:0000256" key="3">
    <source>
        <dbReference type="ARBA" id="ARBA00022448"/>
    </source>
</evidence>
<dbReference type="InterPro" id="IPR036280">
    <property type="entry name" value="Multihaem_cyt_sf"/>
</dbReference>
<evidence type="ECO:0000256" key="5">
    <source>
        <dbReference type="ARBA" id="ARBA00022723"/>
    </source>
</evidence>
<feature type="domain" description="Tetrahaem cytochrome" evidence="8">
    <location>
        <begin position="116"/>
        <end position="216"/>
    </location>
</feature>
<dbReference type="GO" id="GO:0030313">
    <property type="term" value="C:cell envelope"/>
    <property type="evidence" value="ECO:0007669"/>
    <property type="project" value="UniProtKB-SubCell"/>
</dbReference>
<comment type="cofactor">
    <cofactor evidence="1">
        <name>heme c</name>
        <dbReference type="ChEBI" id="CHEBI:61717"/>
    </cofactor>
</comment>
<comment type="caution">
    <text evidence="9">The sequence shown here is derived from an EMBL/GenBank/DDBJ whole genome shotgun (WGS) entry which is preliminary data.</text>
</comment>
<dbReference type="AlphaFoldDB" id="A0A7C9JDL0"/>
<evidence type="ECO:0000256" key="2">
    <source>
        <dbReference type="ARBA" id="ARBA00004196"/>
    </source>
</evidence>
<gene>
    <name evidence="9" type="ORF">D1639_05645</name>
</gene>
<keyword evidence="6" id="KW-0249">Electron transport</keyword>
<reference evidence="9" key="1">
    <citation type="submission" date="2018-08" db="EMBL/GenBank/DDBJ databases">
        <title>Murine metabolic-syndrome-specific gut microbial biobank.</title>
        <authorList>
            <person name="Liu C."/>
        </authorList>
    </citation>
    <scope>NUCLEOTIDE SEQUENCE [LARGE SCALE GENOMIC DNA]</scope>
    <source>
        <strain evidence="9">Z82</strain>
    </source>
</reference>
<keyword evidence="3" id="KW-0813">Transport</keyword>
<dbReference type="GO" id="GO:0046872">
    <property type="term" value="F:metal ion binding"/>
    <property type="evidence" value="ECO:0007669"/>
    <property type="project" value="UniProtKB-KW"/>
</dbReference>
<evidence type="ECO:0000256" key="4">
    <source>
        <dbReference type="ARBA" id="ARBA00022617"/>
    </source>
</evidence>
<dbReference type="InterPro" id="IPR012286">
    <property type="entry name" value="Tetrahaem_cytochrome"/>
</dbReference>
<evidence type="ECO:0000313" key="9">
    <source>
        <dbReference type="EMBL" id="NBI34520.1"/>
    </source>
</evidence>
<comment type="subcellular location">
    <subcellularLocation>
        <location evidence="2">Cell envelope</location>
    </subcellularLocation>
</comment>
<evidence type="ECO:0000256" key="6">
    <source>
        <dbReference type="ARBA" id="ARBA00022982"/>
    </source>
</evidence>
<accession>A0A7C9JDL0</accession>
<name>A0A7C9JDL0_9BACT</name>
<protein>
    <recommendedName>
        <fullName evidence="8">Tetrahaem cytochrome domain-containing protein</fullName>
    </recommendedName>
</protein>
<dbReference type="Pfam" id="PF14537">
    <property type="entry name" value="Cytochrom_c3_2"/>
    <property type="match status" value="1"/>
</dbReference>